<feature type="compositionally biased region" description="Polar residues" evidence="1">
    <location>
        <begin position="186"/>
        <end position="229"/>
    </location>
</feature>
<dbReference type="HOGENOM" id="CLU_1209618_0_0_1"/>
<protein>
    <submittedName>
        <fullName evidence="3">Expressed protein</fullName>
    </submittedName>
</protein>
<dbReference type="AlphaFoldDB" id="F4P0Q7"/>
<gene>
    <name evidence="3" type="ORF">BATDEDRAFT_87578</name>
</gene>
<name>F4P0Q7_BATDJ</name>
<dbReference type="RefSeq" id="XP_006678274.1">
    <property type="nucleotide sequence ID" value="XM_006678211.1"/>
</dbReference>
<evidence type="ECO:0000256" key="2">
    <source>
        <dbReference type="SAM" id="SignalP"/>
    </source>
</evidence>
<feature type="region of interest" description="Disordered" evidence="1">
    <location>
        <begin position="183"/>
        <end position="229"/>
    </location>
</feature>
<feature type="signal peptide" evidence="2">
    <location>
        <begin position="1"/>
        <end position="21"/>
    </location>
</feature>
<dbReference type="Proteomes" id="UP000007241">
    <property type="component" value="Unassembled WGS sequence"/>
</dbReference>
<feature type="chain" id="PRO_5003314777" evidence="2">
    <location>
        <begin position="22"/>
        <end position="229"/>
    </location>
</feature>
<keyword evidence="2" id="KW-0732">Signal</keyword>
<keyword evidence="4" id="KW-1185">Reference proteome</keyword>
<dbReference type="GeneID" id="18242832"/>
<accession>F4P0Q7</accession>
<evidence type="ECO:0000256" key="1">
    <source>
        <dbReference type="SAM" id="MobiDB-lite"/>
    </source>
</evidence>
<evidence type="ECO:0000313" key="4">
    <source>
        <dbReference type="Proteomes" id="UP000007241"/>
    </source>
</evidence>
<sequence length="229" mass="25471">MLAKIYRVILVLMATYHFVVATPYFSEEMFDSHACGDSKPCSNLYRRNEDVNSFGKYPALLPKFVSYLSKFLLGSSDPVLQHPSVTQYKTTQAYTTSTTQTIEPEDSCYPEGYPINSNDSCAESKTMPYGTMTGTMTATKTMTYPVYPTYKSTTDEEESTTDAFYPTKSVTYPVPTRTIRTTTTTSVYKHQSTAKTRLATISQPKKASTTNSNKRSASSNLPSITPTPN</sequence>
<evidence type="ECO:0000313" key="3">
    <source>
        <dbReference type="EMBL" id="EGF81636.1"/>
    </source>
</evidence>
<reference evidence="3 4" key="1">
    <citation type="submission" date="2009-12" db="EMBL/GenBank/DDBJ databases">
        <title>The draft genome of Batrachochytrium dendrobatidis.</title>
        <authorList>
            <consortium name="US DOE Joint Genome Institute (JGI-PGF)"/>
            <person name="Kuo A."/>
            <person name="Salamov A."/>
            <person name="Schmutz J."/>
            <person name="Lucas S."/>
            <person name="Pitluck S."/>
            <person name="Rosenblum E."/>
            <person name="Stajich J."/>
            <person name="Eisen M."/>
            <person name="Grigoriev I.V."/>
        </authorList>
    </citation>
    <scope>NUCLEOTIDE SEQUENCE [LARGE SCALE GENOMIC DNA]</scope>
    <source>
        <strain evidence="4">JAM81 / FGSC 10211</strain>
    </source>
</reference>
<proteinExistence type="predicted"/>
<organism evidence="3 4">
    <name type="scientific">Batrachochytrium dendrobatidis (strain JAM81 / FGSC 10211)</name>
    <name type="common">Frog chytrid fungus</name>
    <dbReference type="NCBI Taxonomy" id="684364"/>
    <lineage>
        <taxon>Eukaryota</taxon>
        <taxon>Fungi</taxon>
        <taxon>Fungi incertae sedis</taxon>
        <taxon>Chytridiomycota</taxon>
        <taxon>Chytridiomycota incertae sedis</taxon>
        <taxon>Chytridiomycetes</taxon>
        <taxon>Rhizophydiales</taxon>
        <taxon>Rhizophydiales incertae sedis</taxon>
        <taxon>Batrachochytrium</taxon>
    </lineage>
</organism>
<dbReference type="InParanoid" id="F4P0Q7"/>
<dbReference type="EMBL" id="GL882882">
    <property type="protein sequence ID" value="EGF81636.1"/>
    <property type="molecule type" value="Genomic_DNA"/>
</dbReference>